<proteinExistence type="predicted"/>
<feature type="transmembrane region" description="Helical" evidence="1">
    <location>
        <begin position="27"/>
        <end position="50"/>
    </location>
</feature>
<keyword evidence="1" id="KW-0812">Transmembrane</keyword>
<keyword evidence="3" id="KW-1185">Reference proteome</keyword>
<dbReference type="RefSeq" id="WP_348759443.1">
    <property type="nucleotide sequence ID" value="NZ_OZ026884.1"/>
</dbReference>
<dbReference type="EMBL" id="OZ026884">
    <property type="protein sequence ID" value="CAL1239921.1"/>
    <property type="molecule type" value="Genomic_DNA"/>
</dbReference>
<dbReference type="Proteomes" id="UP001497493">
    <property type="component" value="Chromosome"/>
</dbReference>
<keyword evidence="1" id="KW-0472">Membrane</keyword>
<evidence type="ECO:0000256" key="1">
    <source>
        <dbReference type="SAM" id="Phobius"/>
    </source>
</evidence>
<protein>
    <recommendedName>
        <fullName evidence="4">Phage holin family protein</fullName>
    </recommendedName>
</protein>
<keyword evidence="1" id="KW-1133">Transmembrane helix</keyword>
<evidence type="ECO:0008006" key="4">
    <source>
        <dbReference type="Google" id="ProtNLM"/>
    </source>
</evidence>
<evidence type="ECO:0000313" key="3">
    <source>
        <dbReference type="Proteomes" id="UP001497493"/>
    </source>
</evidence>
<feature type="transmembrane region" description="Helical" evidence="1">
    <location>
        <begin position="62"/>
        <end position="87"/>
    </location>
</feature>
<gene>
    <name evidence="2" type="ORF">MECH1_V1_1145</name>
</gene>
<reference evidence="2 3" key="1">
    <citation type="submission" date="2024-04" db="EMBL/GenBank/DDBJ databases">
        <authorList>
            <person name="Cremers G."/>
        </authorList>
    </citation>
    <scope>NUCLEOTIDE SEQUENCE [LARGE SCALE GENOMIC DNA]</scope>
    <source>
        <strain evidence="2">MeCH1-AG</strain>
    </source>
</reference>
<name>A0ABM9NH55_9GAMM</name>
<organism evidence="2 3">
    <name type="scientific">Candidatus Methylocalor cossyra</name>
    <dbReference type="NCBI Taxonomy" id="3108543"/>
    <lineage>
        <taxon>Bacteria</taxon>
        <taxon>Pseudomonadati</taxon>
        <taxon>Pseudomonadota</taxon>
        <taxon>Gammaproteobacteria</taxon>
        <taxon>Methylococcales</taxon>
        <taxon>Methylococcaceae</taxon>
        <taxon>Candidatus Methylocalor</taxon>
    </lineage>
</organism>
<sequence length="158" mass="16893">MRPWLGWLGELAAFERDRLRRGLSRKVLGAAVALFAALAALEGLLILLWGGYASLAEVLSPWAAGLIIGGAALFLAAVTLAVAMAILRRRDSPRETPFPPFRGAEQKGPELLGAAASEIVNKADLKARDLAALALVAGLLLGASPRLRHWLWGRKPKE</sequence>
<evidence type="ECO:0000313" key="2">
    <source>
        <dbReference type="EMBL" id="CAL1239921.1"/>
    </source>
</evidence>
<accession>A0ABM9NH55</accession>